<dbReference type="Gene3D" id="1.20.1050.10">
    <property type="match status" value="1"/>
</dbReference>
<evidence type="ECO:0000313" key="3">
    <source>
        <dbReference type="Proteomes" id="UP000253910"/>
    </source>
</evidence>
<dbReference type="InterPro" id="IPR011901">
    <property type="entry name" value="Grx2"/>
</dbReference>
<dbReference type="EMBL" id="QEPW01000006">
    <property type="protein sequence ID" value="RDE92622.1"/>
    <property type="molecule type" value="Genomic_DNA"/>
</dbReference>
<dbReference type="NCBIfam" id="NF007702">
    <property type="entry name" value="PRK10387.1"/>
    <property type="match status" value="1"/>
</dbReference>
<dbReference type="Pfam" id="PF13417">
    <property type="entry name" value="GST_N_3"/>
    <property type="match status" value="1"/>
</dbReference>
<reference evidence="2 3" key="1">
    <citation type="submission" date="2018-05" db="EMBL/GenBank/DDBJ databases">
        <title>Draft Genome Sequences for a Diverse set of 7 Haemophilus Species.</title>
        <authorList>
            <person name="Nichols M."/>
            <person name="Topaz N."/>
            <person name="Wang X."/>
            <person name="Wang X."/>
            <person name="Boxrud D."/>
        </authorList>
    </citation>
    <scope>NUCLEOTIDE SEQUENCE [LARGE SCALE GENOMIC DNA]</scope>
    <source>
        <strain evidence="2 3">C2008001710</strain>
    </source>
</reference>
<organism evidence="2 3">
    <name type="scientific">Haemophilus parainfluenzae</name>
    <dbReference type="NCBI Taxonomy" id="729"/>
    <lineage>
        <taxon>Bacteria</taxon>
        <taxon>Pseudomonadati</taxon>
        <taxon>Pseudomonadota</taxon>
        <taxon>Gammaproteobacteria</taxon>
        <taxon>Pasteurellales</taxon>
        <taxon>Pasteurellaceae</taxon>
        <taxon>Haemophilus</taxon>
    </lineage>
</organism>
<dbReference type="PROSITE" id="PS50404">
    <property type="entry name" value="GST_NTER"/>
    <property type="match status" value="1"/>
</dbReference>
<dbReference type="Gene3D" id="3.40.30.10">
    <property type="entry name" value="Glutaredoxin"/>
    <property type="match status" value="1"/>
</dbReference>
<sequence>MKLYVYDHCPFCVRARMIFGLKNLPVELVVLANDDEATPIGLVGKKVVPILVKEDGTEMPESLDIVHYVDEHFGEKILSEQVRPEIEAWLKKVGSYYGHLTTARFTQIGLAEFETQSAVDYFTKKKTEFIGDFAENIAKTETYLTRLKGDLEKLAVLIQSENALNGQLSIEDIIVFPVLRNLTCVKGIEFPPAVLAYITNMSKLSNVPLYFDKAI</sequence>
<dbReference type="SFLD" id="SFLDS00019">
    <property type="entry name" value="Glutathione_Transferase_(cytos"/>
    <property type="match status" value="1"/>
</dbReference>
<dbReference type="AlphaFoldDB" id="A0A369Z0V7"/>
<dbReference type="InterPro" id="IPR040079">
    <property type="entry name" value="Glutathione_S-Trfase"/>
</dbReference>
<protein>
    <submittedName>
        <fullName evidence="2">Glutaredoxin 2</fullName>
    </submittedName>
</protein>
<dbReference type="InterPro" id="IPR011767">
    <property type="entry name" value="GLR_AS"/>
</dbReference>
<dbReference type="SFLD" id="SFLDG01183">
    <property type="entry name" value="Grx2-like"/>
    <property type="match status" value="1"/>
</dbReference>
<accession>A0A369Z0V7</accession>
<dbReference type="CDD" id="cd03199">
    <property type="entry name" value="GST_C_GRX2"/>
    <property type="match status" value="1"/>
</dbReference>
<dbReference type="InterPro" id="IPR036249">
    <property type="entry name" value="Thioredoxin-like_sf"/>
</dbReference>
<proteinExistence type="predicted"/>
<dbReference type="SFLD" id="SFLDG01204">
    <property type="entry name" value="Grx2-like.1"/>
    <property type="match status" value="1"/>
</dbReference>
<dbReference type="PROSITE" id="PS00195">
    <property type="entry name" value="GLUTAREDOXIN_1"/>
    <property type="match status" value="1"/>
</dbReference>
<feature type="domain" description="GST N-terminal" evidence="1">
    <location>
        <begin position="1"/>
        <end position="77"/>
    </location>
</feature>
<dbReference type="CDD" id="cd03037">
    <property type="entry name" value="GST_N_GRX2"/>
    <property type="match status" value="1"/>
</dbReference>
<dbReference type="RefSeq" id="WP_111315252.1">
    <property type="nucleotide sequence ID" value="NZ_QEPW01000006.1"/>
</dbReference>
<dbReference type="SUPFAM" id="SSF52833">
    <property type="entry name" value="Thioredoxin-like"/>
    <property type="match status" value="1"/>
</dbReference>
<dbReference type="InterPro" id="IPR036282">
    <property type="entry name" value="Glutathione-S-Trfase_C_sf"/>
</dbReference>
<dbReference type="InterPro" id="IPR004045">
    <property type="entry name" value="Glutathione_S-Trfase_N"/>
</dbReference>
<gene>
    <name evidence="2" type="ORF">DPV87_04420</name>
</gene>
<dbReference type="Proteomes" id="UP000253910">
    <property type="component" value="Unassembled WGS sequence"/>
</dbReference>
<dbReference type="InterPro" id="IPR007494">
    <property type="entry name" value="Glutaredoxin2_C"/>
</dbReference>
<evidence type="ECO:0000313" key="2">
    <source>
        <dbReference type="EMBL" id="RDE92622.1"/>
    </source>
</evidence>
<dbReference type="Pfam" id="PF04399">
    <property type="entry name" value="Glutaredoxin2_C"/>
    <property type="match status" value="1"/>
</dbReference>
<name>A0A369Z0V7_HAEPA</name>
<dbReference type="NCBIfam" id="TIGR02182">
    <property type="entry name" value="GRXB"/>
    <property type="match status" value="1"/>
</dbReference>
<evidence type="ECO:0000259" key="1">
    <source>
        <dbReference type="PROSITE" id="PS50404"/>
    </source>
</evidence>
<comment type="caution">
    <text evidence="2">The sequence shown here is derived from an EMBL/GenBank/DDBJ whole genome shotgun (WGS) entry which is preliminary data.</text>
</comment>
<dbReference type="GO" id="GO:0005829">
    <property type="term" value="C:cytosol"/>
    <property type="evidence" value="ECO:0007669"/>
    <property type="project" value="InterPro"/>
</dbReference>
<dbReference type="SUPFAM" id="SSF47616">
    <property type="entry name" value="GST C-terminal domain-like"/>
    <property type="match status" value="1"/>
</dbReference>